<evidence type="ECO:0000313" key="2">
    <source>
        <dbReference type="EMBL" id="KHO11462.1"/>
    </source>
</evidence>
<dbReference type="EMBL" id="ADNJ02000003">
    <property type="protein sequence ID" value="KHO11462.1"/>
    <property type="molecule type" value="Genomic_DNA"/>
</dbReference>
<organism evidence="2 3">
    <name type="scientific">Metarhizium robertsii (strain ARSEF 23 / ATCC MYA-3075)</name>
    <name type="common">Metarhizium anisopliae (strain ARSEF 23)</name>
    <dbReference type="NCBI Taxonomy" id="655844"/>
    <lineage>
        <taxon>Eukaryota</taxon>
        <taxon>Fungi</taxon>
        <taxon>Dikarya</taxon>
        <taxon>Ascomycota</taxon>
        <taxon>Pezizomycotina</taxon>
        <taxon>Sordariomycetes</taxon>
        <taxon>Hypocreomycetidae</taxon>
        <taxon>Hypocreales</taxon>
        <taxon>Clavicipitaceae</taxon>
        <taxon>Metarhizium</taxon>
    </lineage>
</organism>
<protein>
    <submittedName>
        <fullName evidence="2">GPCR, family 2-like protein</fullName>
    </submittedName>
</protein>
<feature type="compositionally biased region" description="Polar residues" evidence="1">
    <location>
        <begin position="37"/>
        <end position="50"/>
    </location>
</feature>
<gene>
    <name evidence="2" type="ORF">MAA_10978</name>
</gene>
<comment type="caution">
    <text evidence="2">The sequence shown here is derived from an EMBL/GenBank/DDBJ whole genome shotgun (WGS) entry which is preliminary data.</text>
</comment>
<dbReference type="RefSeq" id="XP_011411225.1">
    <property type="nucleotide sequence ID" value="XM_011412923.1"/>
</dbReference>
<dbReference type="Proteomes" id="UP000002498">
    <property type="component" value="Unassembled WGS sequence"/>
</dbReference>
<dbReference type="AlphaFoldDB" id="A0A0B2XIY7"/>
<accession>A0A0B2XIY7</accession>
<feature type="region of interest" description="Disordered" evidence="1">
    <location>
        <begin position="37"/>
        <end position="94"/>
    </location>
</feature>
<feature type="compositionally biased region" description="Basic and acidic residues" evidence="1">
    <location>
        <begin position="61"/>
        <end position="72"/>
    </location>
</feature>
<dbReference type="KEGG" id="maj:MAA_10978"/>
<dbReference type="OrthoDB" id="4941459at2759"/>
<dbReference type="GeneID" id="23632426"/>
<evidence type="ECO:0000313" key="3">
    <source>
        <dbReference type="Proteomes" id="UP000002498"/>
    </source>
</evidence>
<dbReference type="HOGENOM" id="CLU_2386648_0_0_1"/>
<proteinExistence type="predicted"/>
<sequence length="94" mass="10049">MHRQKAMVTATAGVGLIAATIYAVGLRPNQSLEVRNRSLQKSLDGSTPTRSAAGWKSTASRNDEQGLHETRSISKMGPETPSKRGPAEASEETK</sequence>
<reference evidence="2 3" key="2">
    <citation type="journal article" date="2014" name="Proc. Natl. Acad. Sci. U.S.A.">
        <title>Trajectory and genomic determinants of fungal-pathogen speciation and host adaptation.</title>
        <authorList>
            <person name="Hu X."/>
            <person name="Xiao G."/>
            <person name="Zheng P."/>
            <person name="Shang Y."/>
            <person name="Su Y."/>
            <person name="Zhang X."/>
            <person name="Liu X."/>
            <person name="Zhan S."/>
            <person name="St Leger R.J."/>
            <person name="Wang C."/>
        </authorList>
    </citation>
    <scope>GENOME REANNOTATION</scope>
    <source>
        <strain evidence="3">ARSEF 23 / ATCC MYA-3075</strain>
    </source>
</reference>
<keyword evidence="3" id="KW-1185">Reference proteome</keyword>
<evidence type="ECO:0000256" key="1">
    <source>
        <dbReference type="SAM" id="MobiDB-lite"/>
    </source>
</evidence>
<reference evidence="2 3" key="1">
    <citation type="journal article" date="2011" name="PLoS Genet.">
        <title>Genome sequencing and comparative transcriptomics of the model entomopathogenic fungi Metarhizium anisopliae and M. acridum.</title>
        <authorList>
            <person name="Gao Q."/>
            <person name="Jin K."/>
            <person name="Ying S.H."/>
            <person name="Zhang Y."/>
            <person name="Xiao G."/>
            <person name="Shang Y."/>
            <person name="Duan Z."/>
            <person name="Hu X."/>
            <person name="Xie X.Q."/>
            <person name="Zhou G."/>
            <person name="Peng G."/>
            <person name="Luo Z."/>
            <person name="Huang W."/>
            <person name="Wang B."/>
            <person name="Fang W."/>
            <person name="Wang S."/>
            <person name="Zhong Y."/>
            <person name="Ma L.J."/>
            <person name="St Leger R.J."/>
            <person name="Zhao G.P."/>
            <person name="Pei Y."/>
            <person name="Feng M.G."/>
            <person name="Xia Y."/>
            <person name="Wang C."/>
        </authorList>
    </citation>
    <scope>NUCLEOTIDE SEQUENCE [LARGE SCALE GENOMIC DNA]</scope>
    <source>
        <strain evidence="3">ARSEF 23 / ATCC MYA-3075</strain>
    </source>
</reference>
<name>A0A0B2XIY7_METRA</name>
<feature type="compositionally biased region" description="Basic and acidic residues" evidence="1">
    <location>
        <begin position="81"/>
        <end position="94"/>
    </location>
</feature>